<protein>
    <submittedName>
        <fullName evidence="2">Uncharacterized protein</fullName>
    </submittedName>
</protein>
<evidence type="ECO:0000313" key="2">
    <source>
        <dbReference type="EMBL" id="KAG7519205.1"/>
    </source>
</evidence>
<accession>A0AAV6SMD6</accession>
<keyword evidence="3" id="KW-1185">Reference proteome</keyword>
<feature type="compositionally biased region" description="Basic and acidic residues" evidence="1">
    <location>
        <begin position="20"/>
        <end position="30"/>
    </location>
</feature>
<feature type="region of interest" description="Disordered" evidence="1">
    <location>
        <begin position="61"/>
        <end position="87"/>
    </location>
</feature>
<feature type="region of interest" description="Disordered" evidence="1">
    <location>
        <begin position="14"/>
        <end position="33"/>
    </location>
</feature>
<dbReference type="Proteomes" id="UP000693946">
    <property type="component" value="Linkage Group LG11"/>
</dbReference>
<organism evidence="2 3">
    <name type="scientific">Solea senegalensis</name>
    <name type="common">Senegalese sole</name>
    <dbReference type="NCBI Taxonomy" id="28829"/>
    <lineage>
        <taxon>Eukaryota</taxon>
        <taxon>Metazoa</taxon>
        <taxon>Chordata</taxon>
        <taxon>Craniata</taxon>
        <taxon>Vertebrata</taxon>
        <taxon>Euteleostomi</taxon>
        <taxon>Actinopterygii</taxon>
        <taxon>Neopterygii</taxon>
        <taxon>Teleostei</taxon>
        <taxon>Neoteleostei</taxon>
        <taxon>Acanthomorphata</taxon>
        <taxon>Carangaria</taxon>
        <taxon>Pleuronectiformes</taxon>
        <taxon>Pleuronectoidei</taxon>
        <taxon>Soleidae</taxon>
        <taxon>Solea</taxon>
    </lineage>
</organism>
<comment type="caution">
    <text evidence="2">The sequence shown here is derived from an EMBL/GenBank/DDBJ whole genome shotgun (WGS) entry which is preliminary data.</text>
</comment>
<feature type="compositionally biased region" description="Basic and acidic residues" evidence="1">
    <location>
        <begin position="67"/>
        <end position="87"/>
    </location>
</feature>
<name>A0AAV6SMD6_SOLSE</name>
<dbReference type="AlphaFoldDB" id="A0AAV6SMD6"/>
<proteinExistence type="predicted"/>
<evidence type="ECO:0000256" key="1">
    <source>
        <dbReference type="SAM" id="MobiDB-lite"/>
    </source>
</evidence>
<reference evidence="2 3" key="1">
    <citation type="journal article" date="2021" name="Sci. Rep.">
        <title>Chromosome anchoring in Senegalese sole (Solea senegalensis) reveals sex-associated markers and genome rearrangements in flatfish.</title>
        <authorList>
            <person name="Guerrero-Cozar I."/>
            <person name="Gomez-Garrido J."/>
            <person name="Berbel C."/>
            <person name="Martinez-Blanch J.F."/>
            <person name="Alioto T."/>
            <person name="Claros M.G."/>
            <person name="Gagnaire P.A."/>
            <person name="Manchado M."/>
        </authorList>
    </citation>
    <scope>NUCLEOTIDE SEQUENCE [LARGE SCALE GENOMIC DNA]</scope>
    <source>
        <strain evidence="2">Sse05_10M</strain>
    </source>
</reference>
<gene>
    <name evidence="2" type="ORF">JOB18_003878</name>
</gene>
<sequence length="119" mass="13843">MEFKHPFSWIKPTLKGSQNENERRLNEVERTSTSSATVHIRLSSLIRKLIILPFHGIEASHLNPSRHLTDNKPKERERKEKERKKIESQWSNLINASCLILMRKTSAQNSANNKPTTEQ</sequence>
<dbReference type="EMBL" id="JAGKHQ010000003">
    <property type="protein sequence ID" value="KAG7519205.1"/>
    <property type="molecule type" value="Genomic_DNA"/>
</dbReference>
<evidence type="ECO:0000313" key="3">
    <source>
        <dbReference type="Proteomes" id="UP000693946"/>
    </source>
</evidence>